<dbReference type="Proteomes" id="UP000077266">
    <property type="component" value="Unassembled WGS sequence"/>
</dbReference>
<sequence>GVEKPYWEHLPHVDICRVLCNDSLHGLHKGFQDHTMKWLTNMLTPAELDRRMKCIPRTQPYRCFDGGISKISQWSGKDTRNVQRYILPAVAGSTLPPGAIRALRAELDFIFTAQWRSMTLEHLQQLTEYDELWHENRAAFIGPGGGRIGRNGEVIAHFNIPKYHARQHYPDNILYLGTLDNYSAEITERYHIEFVKWAYQATNRKDALLQMVLWLNRQEKIFQFAAYL</sequence>
<dbReference type="InParanoid" id="A0A165GPR2"/>
<proteinExistence type="predicted"/>
<reference evidence="1 2" key="1">
    <citation type="journal article" date="2016" name="Mol. Biol. Evol.">
        <title>Comparative Genomics of Early-Diverging Mushroom-Forming Fungi Provides Insights into the Origins of Lignocellulose Decay Capabilities.</title>
        <authorList>
            <person name="Nagy L.G."/>
            <person name="Riley R."/>
            <person name="Tritt A."/>
            <person name="Adam C."/>
            <person name="Daum C."/>
            <person name="Floudas D."/>
            <person name="Sun H."/>
            <person name="Yadav J.S."/>
            <person name="Pangilinan J."/>
            <person name="Larsson K.H."/>
            <person name="Matsuura K."/>
            <person name="Barry K."/>
            <person name="Labutti K."/>
            <person name="Kuo R."/>
            <person name="Ohm R.A."/>
            <person name="Bhattacharya S.S."/>
            <person name="Shirouzu T."/>
            <person name="Yoshinaga Y."/>
            <person name="Martin F.M."/>
            <person name="Grigoriev I.V."/>
            <person name="Hibbett D.S."/>
        </authorList>
    </citation>
    <scope>NUCLEOTIDE SEQUENCE [LARGE SCALE GENOMIC DNA]</scope>
    <source>
        <strain evidence="1 2">HHB12029</strain>
    </source>
</reference>
<dbReference type="OrthoDB" id="3232941at2759"/>
<keyword evidence="2" id="KW-1185">Reference proteome</keyword>
<accession>A0A165GPR2</accession>
<dbReference type="Pfam" id="PF18759">
    <property type="entry name" value="Plavaka"/>
    <property type="match status" value="1"/>
</dbReference>
<feature type="non-terminal residue" evidence="1">
    <location>
        <position position="1"/>
    </location>
</feature>
<dbReference type="AlphaFoldDB" id="A0A165GPR2"/>
<gene>
    <name evidence="1" type="ORF">EXIGLDRAFT_590701</name>
</gene>
<name>A0A165GPR2_EXIGL</name>
<evidence type="ECO:0000313" key="1">
    <source>
        <dbReference type="EMBL" id="KZV90828.1"/>
    </source>
</evidence>
<organism evidence="1 2">
    <name type="scientific">Exidia glandulosa HHB12029</name>
    <dbReference type="NCBI Taxonomy" id="1314781"/>
    <lineage>
        <taxon>Eukaryota</taxon>
        <taxon>Fungi</taxon>
        <taxon>Dikarya</taxon>
        <taxon>Basidiomycota</taxon>
        <taxon>Agaricomycotina</taxon>
        <taxon>Agaricomycetes</taxon>
        <taxon>Auriculariales</taxon>
        <taxon>Exidiaceae</taxon>
        <taxon>Exidia</taxon>
    </lineage>
</organism>
<dbReference type="EMBL" id="KV426040">
    <property type="protein sequence ID" value="KZV90828.1"/>
    <property type="molecule type" value="Genomic_DNA"/>
</dbReference>
<protein>
    <submittedName>
        <fullName evidence="1">Uncharacterized protein</fullName>
    </submittedName>
</protein>
<dbReference type="InterPro" id="IPR041078">
    <property type="entry name" value="Plavaka"/>
</dbReference>
<feature type="non-terminal residue" evidence="1">
    <location>
        <position position="228"/>
    </location>
</feature>
<evidence type="ECO:0000313" key="2">
    <source>
        <dbReference type="Proteomes" id="UP000077266"/>
    </source>
</evidence>